<dbReference type="SUPFAM" id="SSF53474">
    <property type="entry name" value="alpha/beta-Hydrolases"/>
    <property type="match status" value="1"/>
</dbReference>
<dbReference type="OrthoDB" id="8119704at2759"/>
<dbReference type="AlphaFoldDB" id="A0A2V0PJM3"/>
<evidence type="ECO:0000256" key="2">
    <source>
        <dbReference type="ARBA" id="ARBA00022801"/>
    </source>
</evidence>
<dbReference type="InParanoid" id="A0A2V0PJM3"/>
<dbReference type="InterPro" id="IPR029058">
    <property type="entry name" value="AB_hydrolase_fold"/>
</dbReference>
<dbReference type="STRING" id="307507.A0A2V0PJM3"/>
<reference evidence="4 5" key="1">
    <citation type="journal article" date="2018" name="Sci. Rep.">
        <title>Raphidocelis subcapitata (=Pseudokirchneriella subcapitata) provides an insight into genome evolution and environmental adaptations in the Sphaeropleales.</title>
        <authorList>
            <person name="Suzuki S."/>
            <person name="Yamaguchi H."/>
            <person name="Nakajima N."/>
            <person name="Kawachi M."/>
        </authorList>
    </citation>
    <scope>NUCLEOTIDE SEQUENCE [LARGE SCALE GENOMIC DNA]</scope>
    <source>
        <strain evidence="4 5">NIES-35</strain>
    </source>
</reference>
<name>A0A2V0PJM3_9CHLO</name>
<dbReference type="InterPro" id="IPR000073">
    <property type="entry name" value="AB_hydrolase_1"/>
</dbReference>
<organism evidence="4 5">
    <name type="scientific">Raphidocelis subcapitata</name>
    <dbReference type="NCBI Taxonomy" id="307507"/>
    <lineage>
        <taxon>Eukaryota</taxon>
        <taxon>Viridiplantae</taxon>
        <taxon>Chlorophyta</taxon>
        <taxon>core chlorophytes</taxon>
        <taxon>Chlorophyceae</taxon>
        <taxon>CS clade</taxon>
        <taxon>Sphaeropleales</taxon>
        <taxon>Selenastraceae</taxon>
        <taxon>Raphidocelis</taxon>
    </lineage>
</organism>
<gene>
    <name evidence="4" type="ORF">Rsub_09936</name>
</gene>
<accession>A0A2V0PJM3</accession>
<dbReference type="InterPro" id="IPR051601">
    <property type="entry name" value="Serine_prot/Carboxylest_S33"/>
</dbReference>
<sequence length="445" mass="44891">MAIQAAAVAVAQLMQGAGAAAPAAAAATAAAALRGAPLLAALFPPSAAAYSTAAAPAPPVGAAAACGDTAPLLSYEETYIDARTLTAVDPPPAEAAAGGRGPLTAVFLHGLLGSGKNWRSFSKGLAVQAARETRRDVRSLLVDLRAHGRSSEVPGLHPPHTIEAAGADVVRTLRAALGGAPHVLVGLSLGGKVALDVLGQLEREQRAHCGGGGAAAAGSKLGAGVPAAAAAGGAAAAPGAAAAGGAPPPQEPPGAAHRALPLHCWVLDSQPGAVRSEEDSPTSVARILALVARTPMPLPSRQALLEALDAEGLPRAVAWWLSSGLVPAAPGAAAGAVRWGFDAAGAAALYHSYRHACYWSALERPPPGVTLHVVRGQRSDRWTPEMLARLEAARAAWQAAEVREGDGVGRLRLHVLPNAGHWLQADNPQGLQAMMVPWFRDEPGV</sequence>
<keyword evidence="2" id="KW-0378">Hydrolase</keyword>
<dbReference type="PANTHER" id="PTHR43248">
    <property type="entry name" value="2-SUCCINYL-6-HYDROXY-2,4-CYCLOHEXADIENE-1-CARBOXYLATE SYNTHASE"/>
    <property type="match status" value="1"/>
</dbReference>
<comment type="similarity">
    <text evidence="1">Belongs to the peptidase S33 family.</text>
</comment>
<dbReference type="Gene3D" id="3.40.50.1820">
    <property type="entry name" value="alpha/beta hydrolase"/>
    <property type="match status" value="2"/>
</dbReference>
<evidence type="ECO:0000256" key="1">
    <source>
        <dbReference type="ARBA" id="ARBA00010088"/>
    </source>
</evidence>
<dbReference type="PANTHER" id="PTHR43248:SF3">
    <property type="entry name" value="AB HYDROLASE-1 DOMAIN-CONTAINING PROTEIN"/>
    <property type="match status" value="1"/>
</dbReference>
<evidence type="ECO:0000313" key="4">
    <source>
        <dbReference type="EMBL" id="GBF97245.1"/>
    </source>
</evidence>
<protein>
    <recommendedName>
        <fullName evidence="3">AB hydrolase-1 domain-containing protein</fullName>
    </recommendedName>
</protein>
<feature type="domain" description="AB hydrolase-1" evidence="3">
    <location>
        <begin position="106"/>
        <end position="198"/>
    </location>
</feature>
<dbReference type="GO" id="GO:0016787">
    <property type="term" value="F:hydrolase activity"/>
    <property type="evidence" value="ECO:0007669"/>
    <property type="project" value="UniProtKB-KW"/>
</dbReference>
<evidence type="ECO:0000313" key="5">
    <source>
        <dbReference type="Proteomes" id="UP000247498"/>
    </source>
</evidence>
<dbReference type="EMBL" id="BDRX01000095">
    <property type="protein sequence ID" value="GBF97245.1"/>
    <property type="molecule type" value="Genomic_DNA"/>
</dbReference>
<dbReference type="Proteomes" id="UP000247498">
    <property type="component" value="Unassembled WGS sequence"/>
</dbReference>
<evidence type="ECO:0000259" key="3">
    <source>
        <dbReference type="Pfam" id="PF00561"/>
    </source>
</evidence>
<comment type="caution">
    <text evidence="4">The sequence shown here is derived from an EMBL/GenBank/DDBJ whole genome shotgun (WGS) entry which is preliminary data.</text>
</comment>
<keyword evidence="5" id="KW-1185">Reference proteome</keyword>
<dbReference type="Pfam" id="PF00561">
    <property type="entry name" value="Abhydrolase_1"/>
    <property type="match status" value="1"/>
</dbReference>
<proteinExistence type="inferred from homology"/>